<sequence length="106" mass="11575">MNRFKLTIALVSFCCLFLLACATKVSAATNMAVVSSVATQPNLQQAITNTLRTNPNLALSDIRVQVKNGEVDLYGEAQTGFQRALAQKFLENMDGVKIIRNKISVI</sequence>
<evidence type="ECO:0000313" key="2">
    <source>
        <dbReference type="EMBL" id="KKN54465.1"/>
    </source>
</evidence>
<dbReference type="EMBL" id="LAZR01000928">
    <property type="protein sequence ID" value="KKN54465.1"/>
    <property type="molecule type" value="Genomic_DNA"/>
</dbReference>
<comment type="caution">
    <text evidence="2">The sequence shown here is derived from an EMBL/GenBank/DDBJ whole genome shotgun (WGS) entry which is preliminary data.</text>
</comment>
<gene>
    <name evidence="2" type="ORF">LCGC14_0592150</name>
</gene>
<dbReference type="InterPro" id="IPR007055">
    <property type="entry name" value="BON_dom"/>
</dbReference>
<protein>
    <recommendedName>
        <fullName evidence="1">BON domain-containing protein</fullName>
    </recommendedName>
</protein>
<organism evidence="2">
    <name type="scientific">marine sediment metagenome</name>
    <dbReference type="NCBI Taxonomy" id="412755"/>
    <lineage>
        <taxon>unclassified sequences</taxon>
        <taxon>metagenomes</taxon>
        <taxon>ecological metagenomes</taxon>
    </lineage>
</organism>
<feature type="domain" description="BON" evidence="1">
    <location>
        <begin position="39"/>
        <end position="106"/>
    </location>
</feature>
<dbReference type="PROSITE" id="PS50914">
    <property type="entry name" value="BON"/>
    <property type="match status" value="1"/>
</dbReference>
<dbReference type="PROSITE" id="PS51257">
    <property type="entry name" value="PROKAR_LIPOPROTEIN"/>
    <property type="match status" value="1"/>
</dbReference>
<name>A0A0F9RD40_9ZZZZ</name>
<evidence type="ECO:0000259" key="1">
    <source>
        <dbReference type="PROSITE" id="PS50914"/>
    </source>
</evidence>
<dbReference type="Pfam" id="PF04972">
    <property type="entry name" value="BON"/>
    <property type="match status" value="1"/>
</dbReference>
<accession>A0A0F9RD40</accession>
<reference evidence="2" key="1">
    <citation type="journal article" date="2015" name="Nature">
        <title>Complex archaea that bridge the gap between prokaryotes and eukaryotes.</title>
        <authorList>
            <person name="Spang A."/>
            <person name="Saw J.H."/>
            <person name="Jorgensen S.L."/>
            <person name="Zaremba-Niedzwiedzka K."/>
            <person name="Martijn J."/>
            <person name="Lind A.E."/>
            <person name="van Eijk R."/>
            <person name="Schleper C."/>
            <person name="Guy L."/>
            <person name="Ettema T.J."/>
        </authorList>
    </citation>
    <scope>NUCLEOTIDE SEQUENCE</scope>
</reference>
<dbReference type="Gene3D" id="3.30.1340.30">
    <property type="match status" value="1"/>
</dbReference>
<proteinExistence type="predicted"/>
<dbReference type="AlphaFoldDB" id="A0A0F9RD40"/>